<keyword evidence="3" id="KW-0472">Membrane</keyword>
<dbReference type="Pfam" id="PF00263">
    <property type="entry name" value="Secretin"/>
    <property type="match status" value="1"/>
</dbReference>
<dbReference type="GO" id="GO:0015627">
    <property type="term" value="C:type II protein secretion system complex"/>
    <property type="evidence" value="ECO:0007669"/>
    <property type="project" value="TreeGrafter"/>
</dbReference>
<dbReference type="GO" id="GO:0016020">
    <property type="term" value="C:membrane"/>
    <property type="evidence" value="ECO:0007669"/>
    <property type="project" value="UniProtKB-SubCell"/>
</dbReference>
<name>A0AA46UM13_VIBPH</name>
<dbReference type="Proteomes" id="UP001163036">
    <property type="component" value="Chromosome 1"/>
</dbReference>
<proteinExistence type="inferred from homology"/>
<dbReference type="PANTHER" id="PTHR30332:SF24">
    <property type="entry name" value="SECRETIN GSPD-RELATED"/>
    <property type="match status" value="1"/>
</dbReference>
<dbReference type="AlphaFoldDB" id="A0AA46UM13"/>
<dbReference type="RefSeq" id="WP_264400146.1">
    <property type="nucleotide sequence ID" value="NZ_CP097355.1"/>
</dbReference>
<organism evidence="7 8">
    <name type="scientific">Vibrio parahaemolyticus</name>
    <dbReference type="NCBI Taxonomy" id="670"/>
    <lineage>
        <taxon>Bacteria</taxon>
        <taxon>Pseudomonadati</taxon>
        <taxon>Pseudomonadota</taxon>
        <taxon>Gammaproteobacteria</taxon>
        <taxon>Vibrionales</taxon>
        <taxon>Vibrionaceae</taxon>
        <taxon>Vibrio</taxon>
    </lineage>
</organism>
<evidence type="ECO:0000256" key="4">
    <source>
        <dbReference type="RuleBase" id="RU004003"/>
    </source>
</evidence>
<comment type="similarity">
    <text evidence="4">Belongs to the bacterial secretin family.</text>
</comment>
<evidence type="ECO:0000313" key="7">
    <source>
        <dbReference type="EMBL" id="UYV26839.1"/>
    </source>
</evidence>
<evidence type="ECO:0000259" key="6">
    <source>
        <dbReference type="Pfam" id="PF00263"/>
    </source>
</evidence>
<dbReference type="EMBL" id="CP097355">
    <property type="protein sequence ID" value="UYV26839.1"/>
    <property type="molecule type" value="Genomic_DNA"/>
</dbReference>
<accession>A0AA46UM13</accession>
<reference evidence="7" key="1">
    <citation type="submission" date="2022-05" db="EMBL/GenBank/DDBJ databases">
        <title>Megaplasmid of Vibrio parahaemolyticus.</title>
        <authorList>
            <person name="Strauch E."/>
            <person name="Borowiak M."/>
        </authorList>
    </citation>
    <scope>NUCLEOTIDE SEQUENCE</scope>
    <source>
        <strain evidence="7">16-VB00198</strain>
    </source>
</reference>
<evidence type="ECO:0000256" key="3">
    <source>
        <dbReference type="ARBA" id="ARBA00023136"/>
    </source>
</evidence>
<keyword evidence="2 5" id="KW-0732">Signal</keyword>
<protein>
    <submittedName>
        <fullName evidence="7">Type II and III secretion system protein</fullName>
    </submittedName>
</protein>
<dbReference type="InterPro" id="IPR050810">
    <property type="entry name" value="Bact_Secretion_Sys_Channel"/>
</dbReference>
<feature type="signal peptide" evidence="5">
    <location>
        <begin position="1"/>
        <end position="22"/>
    </location>
</feature>
<dbReference type="PANTHER" id="PTHR30332">
    <property type="entry name" value="PROBABLE GENERAL SECRETION PATHWAY PROTEIN D"/>
    <property type="match status" value="1"/>
</dbReference>
<gene>
    <name evidence="7" type="ORF">M5598_02240</name>
</gene>
<evidence type="ECO:0000313" key="8">
    <source>
        <dbReference type="Proteomes" id="UP001163036"/>
    </source>
</evidence>
<feature type="domain" description="Type II/III secretion system secretin-like" evidence="6">
    <location>
        <begin position="235"/>
        <end position="392"/>
    </location>
</feature>
<dbReference type="GO" id="GO:0009306">
    <property type="term" value="P:protein secretion"/>
    <property type="evidence" value="ECO:0007669"/>
    <property type="project" value="InterPro"/>
</dbReference>
<evidence type="ECO:0000256" key="5">
    <source>
        <dbReference type="SAM" id="SignalP"/>
    </source>
</evidence>
<evidence type="ECO:0000256" key="1">
    <source>
        <dbReference type="ARBA" id="ARBA00004370"/>
    </source>
</evidence>
<comment type="subcellular location">
    <subcellularLocation>
        <location evidence="1">Membrane</location>
    </subcellularLocation>
</comment>
<dbReference type="InterPro" id="IPR004846">
    <property type="entry name" value="T2SS/T3SS_dom"/>
</dbReference>
<sequence length="393" mass="43818">MKIIKIALCLVVGIATAFNSFAFDAPNEKITLNEFVKLASVEFKRNIITTPELEEENVFIFGVSNLSDVKKVYKAVLKANKLKEEAVENVFIISKNNEVKYDYVIRTYKLNKKSEKIASNLDSEFDWVEEQYGTQCKFSLDDEVTLNVMCASEVMPLIQERLMFSIGQRKQVLIKAHMIETTNANFVGIGMKYGLETKNGGITYSLNKGVLNSAMEKLELALSLGDFDAFMQLSESENNIKTVSRPSILIESGNTGSINTVSQVPVATSIEDDDEEDEIKTNIEYVDVGVKLDILTEVEGDDITLTITGELSSVDDLSGGLNPTFKKSQIKTKATIKEGELINLGGVITTQKVYEKSGIPILNKLPITEWIFGWENEREDNKELSIMLTAIIK</sequence>
<feature type="chain" id="PRO_5041376361" evidence="5">
    <location>
        <begin position="23"/>
        <end position="393"/>
    </location>
</feature>
<evidence type="ECO:0000256" key="2">
    <source>
        <dbReference type="ARBA" id="ARBA00022729"/>
    </source>
</evidence>